<keyword evidence="7 9" id="KW-0547">Nucleotide-binding</keyword>
<feature type="domain" description="Arginosuccinate synthase-like N-terminal" evidence="10">
    <location>
        <begin position="3"/>
        <end position="162"/>
    </location>
</feature>
<keyword evidence="9" id="KW-0963">Cytoplasm</keyword>
<dbReference type="GO" id="GO:0004055">
    <property type="term" value="F:argininosuccinate synthase activity"/>
    <property type="evidence" value="ECO:0007669"/>
    <property type="project" value="UniProtKB-UniRule"/>
</dbReference>
<comment type="pathway">
    <text evidence="1 9">Amino-acid biosynthesis; L-arginine biosynthesis; L-arginine from L-ornithine and carbamoyl phosphate: step 2/3.</text>
</comment>
<keyword evidence="8 9" id="KW-0067">ATP-binding</keyword>
<dbReference type="InterPro" id="IPR024074">
    <property type="entry name" value="AS_cat/multimer_dom_body"/>
</dbReference>
<proteinExistence type="inferred from homology"/>
<dbReference type="NCBIfam" id="NF010392">
    <property type="entry name" value="PRK13820.1"/>
    <property type="match status" value="1"/>
</dbReference>
<sequence>MDKVVLAFSGGLDTSVCIKLLEEKYNMEVITACVDVGQPRNEIERPAMVAEKLGNYKHYTIDARREFAEDYIFPAIKANAVYEGYPLSTALARPLIAKKIVEVAEKEGASAIAHGCTGKGNDQFRFEAVIRSTTDLDVIAPIRDLNLTRTEEMEYARSCGIPLPSDKLYSIDENLWGRAIEGDILEDPMVEPPEDAFEWTRPIHETPEDPETLEVEFRHGVPVALNGEELEPLEIIGLANEVAGKHGIGRVDIMEDRIIGMKSREVYETPAAFLLLEAHRGLEQLTLTRSELRFADIISSTYAELVYSGLWHDPLREDLDMAVNHMQRRVTGTVRVKLHRGSMRVTGRKSPYSLYSEEIVSFEDKTLDQREMAGMVKNYALQAAIYSRVCRKES</sequence>
<dbReference type="UniPathway" id="UPA00068">
    <property type="reaction ID" value="UER00113"/>
</dbReference>
<evidence type="ECO:0000256" key="8">
    <source>
        <dbReference type="ARBA" id="ARBA00022840"/>
    </source>
</evidence>
<keyword evidence="4 9" id="KW-0055">Arginine biosynthesis</keyword>
<dbReference type="GO" id="GO:0005524">
    <property type="term" value="F:ATP binding"/>
    <property type="evidence" value="ECO:0007669"/>
    <property type="project" value="UniProtKB-UniRule"/>
</dbReference>
<dbReference type="Proteomes" id="UP000256864">
    <property type="component" value="Unassembled WGS sequence"/>
</dbReference>
<feature type="binding site" evidence="9">
    <location>
        <position position="121"/>
    </location>
    <ligand>
        <name>L-citrulline</name>
        <dbReference type="ChEBI" id="CHEBI:57743"/>
    </ligand>
</feature>
<dbReference type="GO" id="GO:0006526">
    <property type="term" value="P:L-arginine biosynthetic process"/>
    <property type="evidence" value="ECO:0007669"/>
    <property type="project" value="UniProtKB-UniRule"/>
</dbReference>
<evidence type="ECO:0000256" key="3">
    <source>
        <dbReference type="ARBA" id="ARBA00012286"/>
    </source>
</evidence>
<dbReference type="GO" id="GO:0005737">
    <property type="term" value="C:cytoplasm"/>
    <property type="evidence" value="ECO:0007669"/>
    <property type="project" value="UniProtKB-SubCell"/>
</dbReference>
<dbReference type="NCBIfam" id="NF001770">
    <property type="entry name" value="PRK00509.1"/>
    <property type="match status" value="1"/>
</dbReference>
<dbReference type="EMBL" id="QREL01000001">
    <property type="protein sequence ID" value="REE28130.1"/>
    <property type="molecule type" value="Genomic_DNA"/>
</dbReference>
<feature type="binding site" evidence="9">
    <location>
        <position position="125"/>
    </location>
    <ligand>
        <name>L-citrulline</name>
        <dbReference type="ChEBI" id="CHEBI:57743"/>
    </ligand>
</feature>
<dbReference type="FunFam" id="3.40.50.620:FF:000019">
    <property type="entry name" value="Argininosuccinate synthase"/>
    <property type="match status" value="1"/>
</dbReference>
<dbReference type="GO" id="GO:0000050">
    <property type="term" value="P:urea cycle"/>
    <property type="evidence" value="ECO:0007669"/>
    <property type="project" value="TreeGrafter"/>
</dbReference>
<dbReference type="RefSeq" id="WP_115891936.1">
    <property type="nucleotide sequence ID" value="NZ_QREL01000001.1"/>
</dbReference>
<dbReference type="GeneID" id="77403664"/>
<dbReference type="NCBIfam" id="TIGR00032">
    <property type="entry name" value="argG"/>
    <property type="match status" value="1"/>
</dbReference>
<feature type="binding site" evidence="9">
    <location>
        <begin position="7"/>
        <end position="15"/>
    </location>
    <ligand>
        <name>ATP</name>
        <dbReference type="ChEBI" id="CHEBI:30616"/>
    </ligand>
</feature>
<feature type="binding site" evidence="9">
    <location>
        <position position="121"/>
    </location>
    <ligand>
        <name>L-aspartate</name>
        <dbReference type="ChEBI" id="CHEBI:29991"/>
    </ligand>
</feature>
<dbReference type="SUPFAM" id="SSF69864">
    <property type="entry name" value="Argininosuccinate synthetase, C-terminal domain"/>
    <property type="match status" value="1"/>
</dbReference>
<keyword evidence="5 9" id="KW-0436">Ligase</keyword>
<comment type="subunit">
    <text evidence="2 9">Homotetramer.</text>
</comment>
<dbReference type="CDD" id="cd01999">
    <property type="entry name" value="ASS"/>
    <property type="match status" value="1"/>
</dbReference>
<evidence type="ECO:0000313" key="13">
    <source>
        <dbReference type="Proteomes" id="UP000256864"/>
    </source>
</evidence>
<feature type="binding site" evidence="9">
    <location>
        <position position="170"/>
    </location>
    <ligand>
        <name>L-citrulline</name>
        <dbReference type="ChEBI" id="CHEBI:57743"/>
    </ligand>
</feature>
<accession>A0A371NDS8</accession>
<evidence type="ECO:0000256" key="5">
    <source>
        <dbReference type="ARBA" id="ARBA00022598"/>
    </source>
</evidence>
<evidence type="ECO:0000313" key="12">
    <source>
        <dbReference type="EMBL" id="REE28130.1"/>
    </source>
</evidence>
<evidence type="ECO:0000256" key="9">
    <source>
        <dbReference type="HAMAP-Rule" id="MF_00005"/>
    </source>
</evidence>
<dbReference type="SUPFAM" id="SSF52402">
    <property type="entry name" value="Adenine nucleotide alpha hydrolases-like"/>
    <property type="match status" value="1"/>
</dbReference>
<evidence type="ECO:0000256" key="4">
    <source>
        <dbReference type="ARBA" id="ARBA00022571"/>
    </source>
</evidence>
<dbReference type="Pfam" id="PF20979">
    <property type="entry name" value="Arginosuc_syn_C"/>
    <property type="match status" value="1"/>
</dbReference>
<dbReference type="FunFam" id="3.90.1260.10:FF:000007">
    <property type="entry name" value="Argininosuccinate synthase"/>
    <property type="match status" value="1"/>
</dbReference>
<dbReference type="GO" id="GO:0000053">
    <property type="term" value="P:argininosuccinate metabolic process"/>
    <property type="evidence" value="ECO:0007669"/>
    <property type="project" value="TreeGrafter"/>
</dbReference>
<keyword evidence="6 9" id="KW-0028">Amino-acid biosynthesis</keyword>
<feature type="binding site" evidence="9">
    <location>
        <position position="117"/>
    </location>
    <ligand>
        <name>L-aspartate</name>
        <dbReference type="ChEBI" id="CHEBI:29991"/>
    </ligand>
</feature>
<dbReference type="EC" id="6.3.4.5" evidence="3 9"/>
<protein>
    <recommendedName>
        <fullName evidence="3 9">Argininosuccinate synthase</fullName>
        <ecNumber evidence="3 9">6.3.4.5</ecNumber>
    </recommendedName>
    <alternativeName>
        <fullName evidence="9">Citrulline--aspartate ligase</fullName>
    </alternativeName>
</protein>
<evidence type="ECO:0000256" key="6">
    <source>
        <dbReference type="ARBA" id="ARBA00022605"/>
    </source>
</evidence>
<dbReference type="InterPro" id="IPR014729">
    <property type="entry name" value="Rossmann-like_a/b/a_fold"/>
</dbReference>
<evidence type="ECO:0000256" key="7">
    <source>
        <dbReference type="ARBA" id="ARBA00022741"/>
    </source>
</evidence>
<evidence type="ECO:0000259" key="11">
    <source>
        <dbReference type="Pfam" id="PF20979"/>
    </source>
</evidence>
<comment type="catalytic activity">
    <reaction evidence="9">
        <text>L-citrulline + L-aspartate + ATP = 2-(N(omega)-L-arginino)succinate + AMP + diphosphate + H(+)</text>
        <dbReference type="Rhea" id="RHEA:10932"/>
        <dbReference type="ChEBI" id="CHEBI:15378"/>
        <dbReference type="ChEBI" id="CHEBI:29991"/>
        <dbReference type="ChEBI" id="CHEBI:30616"/>
        <dbReference type="ChEBI" id="CHEBI:33019"/>
        <dbReference type="ChEBI" id="CHEBI:57472"/>
        <dbReference type="ChEBI" id="CHEBI:57743"/>
        <dbReference type="ChEBI" id="CHEBI:456215"/>
        <dbReference type="EC" id="6.3.4.5"/>
    </reaction>
</comment>
<evidence type="ECO:0000259" key="10">
    <source>
        <dbReference type="Pfam" id="PF00764"/>
    </source>
</evidence>
<comment type="similarity">
    <text evidence="9">Belongs to the argininosuccinate synthase family. Type 1 subfamily.</text>
</comment>
<dbReference type="InterPro" id="IPR048267">
    <property type="entry name" value="Arginosuc_syn_N"/>
</dbReference>
<comment type="subcellular location">
    <subcellularLocation>
        <location evidence="9">Cytoplasm</location>
    </subcellularLocation>
</comment>
<feature type="binding site" evidence="9">
    <location>
        <position position="255"/>
    </location>
    <ligand>
        <name>L-citrulline</name>
        <dbReference type="ChEBI" id="CHEBI:57743"/>
    </ligand>
</feature>
<comment type="caution">
    <text evidence="9">Lacks conserved residue(s) required for the propagation of feature annotation.</text>
</comment>
<feature type="domain" description="Arginosuccinate synthase C-terminal" evidence="11">
    <location>
        <begin position="169"/>
        <end position="386"/>
    </location>
</feature>
<organism evidence="12 13">
    <name type="scientific">Methanothermobacter defluvii</name>
    <dbReference type="NCBI Taxonomy" id="49339"/>
    <lineage>
        <taxon>Archaea</taxon>
        <taxon>Methanobacteriati</taxon>
        <taxon>Methanobacteriota</taxon>
        <taxon>Methanomada group</taxon>
        <taxon>Methanobacteria</taxon>
        <taxon>Methanobacteriales</taxon>
        <taxon>Methanobacteriaceae</taxon>
        <taxon>Methanothermobacter</taxon>
    </lineage>
</organism>
<dbReference type="InterPro" id="IPR048268">
    <property type="entry name" value="Arginosuc_syn_C"/>
</dbReference>
<dbReference type="Pfam" id="PF00764">
    <property type="entry name" value="Arginosuc_synth"/>
    <property type="match status" value="1"/>
</dbReference>
<dbReference type="PANTHER" id="PTHR11587">
    <property type="entry name" value="ARGININOSUCCINATE SYNTHASE"/>
    <property type="match status" value="1"/>
</dbReference>
<dbReference type="Gene3D" id="3.90.1260.10">
    <property type="entry name" value="Argininosuccinate synthetase, chain A, domain 2"/>
    <property type="match status" value="1"/>
</dbReference>
<dbReference type="PANTHER" id="PTHR11587:SF2">
    <property type="entry name" value="ARGININOSUCCINATE SYNTHASE"/>
    <property type="match status" value="1"/>
</dbReference>
<feature type="binding site" evidence="9">
    <location>
        <position position="115"/>
    </location>
    <ligand>
        <name>ATP</name>
        <dbReference type="ChEBI" id="CHEBI:30616"/>
    </ligand>
</feature>
<gene>
    <name evidence="9" type="primary">argG</name>
    <name evidence="12" type="ORF">C7452_0129</name>
</gene>
<dbReference type="PROSITE" id="PS00565">
    <property type="entry name" value="ARGININOSUCCIN_SYN_2"/>
    <property type="match status" value="1"/>
</dbReference>
<dbReference type="InterPro" id="IPR018223">
    <property type="entry name" value="Arginosuc_synth_CS"/>
</dbReference>
<dbReference type="InterPro" id="IPR001518">
    <property type="entry name" value="Arginosuc_synth"/>
</dbReference>
<feature type="binding site" evidence="9">
    <location>
        <position position="267"/>
    </location>
    <ligand>
        <name>L-citrulline</name>
        <dbReference type="ChEBI" id="CHEBI:57743"/>
    </ligand>
</feature>
<feature type="binding site" evidence="9">
    <location>
        <position position="85"/>
    </location>
    <ligand>
        <name>L-citrulline</name>
        <dbReference type="ChEBI" id="CHEBI:57743"/>
    </ligand>
</feature>
<name>A0A371NDS8_9EURY</name>
<evidence type="ECO:0000256" key="2">
    <source>
        <dbReference type="ARBA" id="ARBA00011881"/>
    </source>
</evidence>
<keyword evidence="13" id="KW-1185">Reference proteome</keyword>
<dbReference type="HAMAP" id="MF_00005">
    <property type="entry name" value="Arg_succ_synth_type1"/>
    <property type="match status" value="1"/>
</dbReference>
<feature type="binding site" evidence="9">
    <location>
        <position position="122"/>
    </location>
    <ligand>
        <name>L-aspartate</name>
        <dbReference type="ChEBI" id="CHEBI:29991"/>
    </ligand>
</feature>
<evidence type="ECO:0000256" key="1">
    <source>
        <dbReference type="ARBA" id="ARBA00004967"/>
    </source>
</evidence>
<dbReference type="PROSITE" id="PS00564">
    <property type="entry name" value="ARGININOSUCCIN_SYN_1"/>
    <property type="match status" value="1"/>
</dbReference>
<comment type="caution">
    <text evidence="12">The sequence shown here is derived from an EMBL/GenBank/DDBJ whole genome shotgun (WGS) entry which is preliminary data.</text>
</comment>
<reference evidence="12 13" key="1">
    <citation type="submission" date="2018-07" db="EMBL/GenBank/DDBJ databases">
        <title>Genomic Encyclopedia of Type Strains, Phase IV (KMG-IV): sequencing the most valuable type-strain genomes for metagenomic binning, comparative biology and taxonomic classification.</title>
        <authorList>
            <person name="Goeker M."/>
        </authorList>
    </citation>
    <scope>NUCLEOTIDE SEQUENCE [LARGE SCALE GENOMIC DNA]</scope>
    <source>
        <strain evidence="12 13">DSM 7466</strain>
    </source>
</reference>
<dbReference type="Gene3D" id="3.40.50.620">
    <property type="entry name" value="HUPs"/>
    <property type="match status" value="1"/>
</dbReference>
<dbReference type="InterPro" id="IPR023434">
    <property type="entry name" value="Arginosuc_synth_type_1_subfam"/>
</dbReference>
<dbReference type="AlphaFoldDB" id="A0A371NDS8"/>